<evidence type="ECO:0000313" key="2">
    <source>
        <dbReference type="EMBL" id="CAL2084536.1"/>
    </source>
</evidence>
<dbReference type="GeneID" id="65209845"/>
<sequence length="102" mass="11534">MSVTRNIKCPKCGLFNTDKEYCENCNTLISDKKKRALKKEALKKIQLTEAKQKIANPNLAERLKKHPFFLYKILGWVLYSAFLLVSIIGAGLAWFIAMLAAG</sequence>
<feature type="transmembrane region" description="Helical" evidence="1">
    <location>
        <begin position="73"/>
        <end position="97"/>
    </location>
</feature>
<evidence type="ECO:0000256" key="1">
    <source>
        <dbReference type="SAM" id="Phobius"/>
    </source>
</evidence>
<evidence type="ECO:0000313" key="3">
    <source>
        <dbReference type="Proteomes" id="UP001497514"/>
    </source>
</evidence>
<keyword evidence="3" id="KW-1185">Reference proteome</keyword>
<organism evidence="2 3">
    <name type="scientific">Tenacibaculum dicentrarchi</name>
    <dbReference type="NCBI Taxonomy" id="669041"/>
    <lineage>
        <taxon>Bacteria</taxon>
        <taxon>Pseudomonadati</taxon>
        <taxon>Bacteroidota</taxon>
        <taxon>Flavobacteriia</taxon>
        <taxon>Flavobacteriales</taxon>
        <taxon>Flavobacteriaceae</taxon>
        <taxon>Tenacibaculum</taxon>
    </lineage>
</organism>
<keyword evidence="1" id="KW-0472">Membrane</keyword>
<gene>
    <name evidence="2" type="ORF">TD3509T_1727</name>
</gene>
<dbReference type="EMBL" id="OZ038524">
    <property type="protein sequence ID" value="CAL2084536.1"/>
    <property type="molecule type" value="Genomic_DNA"/>
</dbReference>
<keyword evidence="1" id="KW-1133">Transmembrane helix</keyword>
<keyword evidence="1" id="KW-0812">Transmembrane</keyword>
<dbReference type="RefSeq" id="WP_101902850.1">
    <property type="nucleotide sequence ID" value="NZ_JBFKZT010000001.1"/>
</dbReference>
<proteinExistence type="predicted"/>
<protein>
    <submittedName>
        <fullName evidence="2">Uncharacterized protein</fullName>
    </submittedName>
</protein>
<dbReference type="Proteomes" id="UP001497514">
    <property type="component" value="Chromosome"/>
</dbReference>
<accession>A0ABM9NYW7</accession>
<name>A0ABM9NYW7_9FLAO</name>
<reference evidence="2 3" key="1">
    <citation type="submission" date="2024-05" db="EMBL/GenBank/DDBJ databases">
        <authorList>
            <person name="Duchaud E."/>
        </authorList>
    </citation>
    <scope>NUCLEOTIDE SEQUENCE [LARGE SCALE GENOMIC DNA]</scope>
    <source>
        <strain evidence="2">Ena-SAMPLE-TAB-13-05-2024-13:56:06:370-140309</strain>
    </source>
</reference>